<dbReference type="InterPro" id="IPR050151">
    <property type="entry name" value="Class-I_Pyr_Nuc-Dis_Oxidored"/>
</dbReference>
<evidence type="ECO:0000313" key="12">
    <source>
        <dbReference type="EMBL" id="ATH96076.1"/>
    </source>
</evidence>
<dbReference type="InterPro" id="IPR016156">
    <property type="entry name" value="FAD/NAD-linked_Rdtase_dimer_sf"/>
</dbReference>
<reference evidence="12 13" key="1">
    <citation type="journal article" date="2016" name="Int. J. Syst. Evol. Microbiol.">
        <title>Dermabacter jinjuensis sp. nov., a novel species of the genus Dermabacter isolated from a clinical specimen.</title>
        <authorList>
            <person name="Park Y.K."/>
            <person name="Lee K.M."/>
            <person name="Lee W.K."/>
            <person name="Cho M.J."/>
            <person name="Lee H.S."/>
            <person name="Cho Y.G."/>
            <person name="Lee Y.C."/>
            <person name="Lee W.K."/>
            <person name="Seong W.K."/>
            <person name="Hwang K.J."/>
        </authorList>
    </citation>
    <scope>NUCLEOTIDE SEQUENCE [LARGE SCALE GENOMIC DNA]</scope>
    <source>
        <strain evidence="12 13">32T</strain>
    </source>
</reference>
<name>A0ABM6PM35_9MICO</name>
<comment type="cofactor">
    <cofactor evidence="1">
        <name>FAD</name>
        <dbReference type="ChEBI" id="CHEBI:57692"/>
    </cofactor>
</comment>
<dbReference type="Proteomes" id="UP000815698">
    <property type="component" value="Chromosome"/>
</dbReference>
<evidence type="ECO:0000256" key="2">
    <source>
        <dbReference type="ARBA" id="ARBA00007532"/>
    </source>
</evidence>
<evidence type="ECO:0000256" key="7">
    <source>
        <dbReference type="ARBA" id="ARBA00023157"/>
    </source>
</evidence>
<dbReference type="InterPro" id="IPR023753">
    <property type="entry name" value="FAD/NAD-binding_dom"/>
</dbReference>
<comment type="similarity">
    <text evidence="2 9">Belongs to the class-I pyridine nucleotide-disulfide oxidoreductase family.</text>
</comment>
<feature type="domain" description="FAD/NAD(P)-binding" evidence="11">
    <location>
        <begin position="34"/>
        <end position="337"/>
    </location>
</feature>
<keyword evidence="13" id="KW-1185">Reference proteome</keyword>
<dbReference type="SUPFAM" id="SSF55424">
    <property type="entry name" value="FAD/NAD-linked reductases, dimerisation (C-terminal) domain"/>
    <property type="match status" value="1"/>
</dbReference>
<evidence type="ECO:0000259" key="10">
    <source>
        <dbReference type="Pfam" id="PF02852"/>
    </source>
</evidence>
<dbReference type="PRINTS" id="PR00368">
    <property type="entry name" value="FADPNR"/>
</dbReference>
<evidence type="ECO:0000256" key="6">
    <source>
        <dbReference type="ARBA" id="ARBA00023027"/>
    </source>
</evidence>
<keyword evidence="5 9" id="KW-0560">Oxidoreductase</keyword>
<evidence type="ECO:0000256" key="8">
    <source>
        <dbReference type="ARBA" id="ARBA00023284"/>
    </source>
</evidence>
<evidence type="ECO:0000256" key="4">
    <source>
        <dbReference type="ARBA" id="ARBA00022827"/>
    </source>
</evidence>
<dbReference type="EMBL" id="CP023482">
    <property type="protein sequence ID" value="ATH96076.1"/>
    <property type="molecule type" value="Genomic_DNA"/>
</dbReference>
<keyword evidence="4 9" id="KW-0274">FAD</keyword>
<dbReference type="PANTHER" id="PTHR22912">
    <property type="entry name" value="DISULFIDE OXIDOREDUCTASE"/>
    <property type="match status" value="1"/>
</dbReference>
<keyword evidence="6" id="KW-0520">NAD</keyword>
<evidence type="ECO:0000256" key="3">
    <source>
        <dbReference type="ARBA" id="ARBA00022630"/>
    </source>
</evidence>
<organism evidence="12 13">
    <name type="scientific">Dermabacter jinjuensis</name>
    <dbReference type="NCBI Taxonomy" id="1667168"/>
    <lineage>
        <taxon>Bacteria</taxon>
        <taxon>Bacillati</taxon>
        <taxon>Actinomycetota</taxon>
        <taxon>Actinomycetes</taxon>
        <taxon>Micrococcales</taxon>
        <taxon>Dermabacteraceae</taxon>
        <taxon>Dermabacter</taxon>
    </lineage>
</organism>
<dbReference type="Pfam" id="PF07992">
    <property type="entry name" value="Pyr_redox_2"/>
    <property type="match status" value="1"/>
</dbReference>
<dbReference type="Gene3D" id="3.30.390.30">
    <property type="match status" value="1"/>
</dbReference>
<dbReference type="InterPro" id="IPR004099">
    <property type="entry name" value="Pyr_nucl-diS_OxRdtase_dimer"/>
</dbReference>
<dbReference type="PANTHER" id="PTHR22912:SF217">
    <property type="entry name" value="DIHYDROLIPOYL DEHYDROGENASE"/>
    <property type="match status" value="1"/>
</dbReference>
<accession>A0ABM6PM35</accession>
<proteinExistence type="inferred from homology"/>
<evidence type="ECO:0000313" key="13">
    <source>
        <dbReference type="Proteomes" id="UP000815698"/>
    </source>
</evidence>
<evidence type="ECO:0000256" key="9">
    <source>
        <dbReference type="RuleBase" id="RU003691"/>
    </source>
</evidence>
<dbReference type="RefSeq" id="WP_096882583.1">
    <property type="nucleotide sequence ID" value="NZ_CP023482.1"/>
</dbReference>
<dbReference type="PROSITE" id="PS00076">
    <property type="entry name" value="PYRIDINE_REDOX_1"/>
    <property type="match status" value="1"/>
</dbReference>
<evidence type="ECO:0000256" key="5">
    <source>
        <dbReference type="ARBA" id="ARBA00023002"/>
    </source>
</evidence>
<dbReference type="Gene3D" id="3.50.50.60">
    <property type="entry name" value="FAD/NAD(P)-binding domain"/>
    <property type="match status" value="2"/>
</dbReference>
<gene>
    <name evidence="12" type="ORF">COP05_02450</name>
</gene>
<protein>
    <submittedName>
        <fullName evidence="12">Mycothione reductase</fullName>
    </submittedName>
</protein>
<dbReference type="InterPro" id="IPR036188">
    <property type="entry name" value="FAD/NAD-bd_sf"/>
</dbReference>
<dbReference type="Pfam" id="PF02852">
    <property type="entry name" value="Pyr_redox_dim"/>
    <property type="match status" value="1"/>
</dbReference>
<dbReference type="PRINTS" id="PR00411">
    <property type="entry name" value="PNDRDTASEI"/>
</dbReference>
<sequence length="497" mass="53181">MSAPEHFDIALIGSGSGNSFPGPEFADKSIVYIDRGVGPAHTFGGTCLNVGCIPTKMFVHTATVAENAKEEHAKKFGVDSKLGGVGFPAVRDRIFNRIDPISHGGEEYRASHPDNANLTLIRGTARFTGPKRLAVETDGGTREITADTVLLAAGSRPAIPGIPGLKEAKPLTSDTIMRLEELPESIAILGSGVIALEFAHILDAFGVDVHLIARSGTLLRAFDEDIARRITEVASARYHVHLNASTTRVRRTASGVEIDLEPSDPAADEAARTLTVADILVATGRTPNSDLLDAPAGGIGVDDAGRVMVDAYQRALDPSGQVLDGVYSIGDLSSPAQLKHVANYELKVARHNILNPHDLRRSDDMPIPAAVFTDPHIAQVGMTEREAREWAATAGREIRVARQEFADVAYGWAMELEAPGDFVKIIVEAETGRILGAHIIGPEAATLIQVLIQAMSFGLNARDVATKQYWIHPAMPEVIENACCSSPKRAAPGRYPR</sequence>
<dbReference type="InterPro" id="IPR012999">
    <property type="entry name" value="Pyr_OxRdtase_I_AS"/>
</dbReference>
<evidence type="ECO:0000256" key="1">
    <source>
        <dbReference type="ARBA" id="ARBA00001974"/>
    </source>
</evidence>
<keyword evidence="3 9" id="KW-0285">Flavoprotein</keyword>
<keyword evidence="7" id="KW-1015">Disulfide bond</keyword>
<dbReference type="SUPFAM" id="SSF51905">
    <property type="entry name" value="FAD/NAD(P)-binding domain"/>
    <property type="match status" value="1"/>
</dbReference>
<keyword evidence="8 9" id="KW-0676">Redox-active center</keyword>
<dbReference type="InterPro" id="IPR001100">
    <property type="entry name" value="Pyr_nuc-diS_OxRdtase"/>
</dbReference>
<dbReference type="PIRSF" id="PIRSF000350">
    <property type="entry name" value="Mercury_reductase_MerA"/>
    <property type="match status" value="1"/>
</dbReference>
<evidence type="ECO:0000259" key="11">
    <source>
        <dbReference type="Pfam" id="PF07992"/>
    </source>
</evidence>
<dbReference type="NCBIfam" id="NF005884">
    <property type="entry name" value="PRK07846.1"/>
    <property type="match status" value="1"/>
</dbReference>
<feature type="domain" description="Pyridine nucleotide-disulphide oxidoreductase dimerisation" evidence="10">
    <location>
        <begin position="367"/>
        <end position="482"/>
    </location>
</feature>